<evidence type="ECO:0000259" key="5">
    <source>
        <dbReference type="PROSITE" id="PS50994"/>
    </source>
</evidence>
<dbReference type="InterPro" id="IPR041577">
    <property type="entry name" value="RT_RNaseH_2"/>
</dbReference>
<dbReference type="InterPro" id="IPR036397">
    <property type="entry name" value="RNaseH_sf"/>
</dbReference>
<evidence type="ECO:0000256" key="1">
    <source>
        <dbReference type="ARBA" id="ARBA00023268"/>
    </source>
</evidence>
<protein>
    <submittedName>
        <fullName evidence="6">Uncharacterized protein</fullName>
    </submittedName>
</protein>
<keyword evidence="2" id="KW-0863">Zinc-finger</keyword>
<dbReference type="InterPro" id="IPR043502">
    <property type="entry name" value="DNA/RNA_pol_sf"/>
</dbReference>
<dbReference type="EMBL" id="JARBHB010000004">
    <property type="protein sequence ID" value="KAJ8886537.1"/>
    <property type="molecule type" value="Genomic_DNA"/>
</dbReference>
<dbReference type="SUPFAM" id="SSF53098">
    <property type="entry name" value="Ribonuclease H-like"/>
    <property type="match status" value="1"/>
</dbReference>
<dbReference type="Gene3D" id="3.30.70.270">
    <property type="match status" value="1"/>
</dbReference>
<dbReference type="InterPro" id="IPR001584">
    <property type="entry name" value="Integrase_cat-core"/>
</dbReference>
<dbReference type="InterPro" id="IPR012337">
    <property type="entry name" value="RNaseH-like_sf"/>
</dbReference>
<dbReference type="PROSITE" id="PS50994">
    <property type="entry name" value="INTEGRASE"/>
    <property type="match status" value="1"/>
</dbReference>
<feature type="domain" description="Integrase catalytic" evidence="5">
    <location>
        <begin position="531"/>
        <end position="648"/>
    </location>
</feature>
<dbReference type="SUPFAM" id="SSF56672">
    <property type="entry name" value="DNA/RNA polymerases"/>
    <property type="match status" value="1"/>
</dbReference>
<evidence type="ECO:0000256" key="3">
    <source>
        <dbReference type="SAM" id="MobiDB-lite"/>
    </source>
</evidence>
<name>A0ABQ9HQM8_9NEOP</name>
<dbReference type="InterPro" id="IPR050951">
    <property type="entry name" value="Retrovirus_Pol_polyprotein"/>
</dbReference>
<feature type="non-terminal residue" evidence="6">
    <location>
        <position position="760"/>
    </location>
</feature>
<reference evidence="6 7" key="1">
    <citation type="submission" date="2023-02" db="EMBL/GenBank/DDBJ databases">
        <title>LHISI_Scaffold_Assembly.</title>
        <authorList>
            <person name="Stuart O.P."/>
            <person name="Cleave R."/>
            <person name="Magrath M.J.L."/>
            <person name="Mikheyev A.S."/>
        </authorList>
    </citation>
    <scope>NUCLEOTIDE SEQUENCE [LARGE SCALE GENOMIC DNA]</scope>
    <source>
        <strain evidence="6">Daus_M_001</strain>
        <tissue evidence="6">Leg muscle</tissue>
    </source>
</reference>
<feature type="region of interest" description="Disordered" evidence="3">
    <location>
        <begin position="729"/>
        <end position="760"/>
    </location>
</feature>
<keyword evidence="2" id="KW-0479">Metal-binding</keyword>
<feature type="domain" description="CCHC-type" evidence="4">
    <location>
        <begin position="118"/>
        <end position="131"/>
    </location>
</feature>
<dbReference type="Gene3D" id="3.30.420.10">
    <property type="entry name" value="Ribonuclease H-like superfamily/Ribonuclease H"/>
    <property type="match status" value="1"/>
</dbReference>
<dbReference type="Pfam" id="PF00098">
    <property type="entry name" value="zf-CCHC"/>
    <property type="match status" value="1"/>
</dbReference>
<dbReference type="Proteomes" id="UP001159363">
    <property type="component" value="Chromosome X"/>
</dbReference>
<dbReference type="InterPro" id="IPR043128">
    <property type="entry name" value="Rev_trsase/Diguanyl_cyclase"/>
</dbReference>
<organism evidence="6 7">
    <name type="scientific">Dryococelus australis</name>
    <dbReference type="NCBI Taxonomy" id="614101"/>
    <lineage>
        <taxon>Eukaryota</taxon>
        <taxon>Metazoa</taxon>
        <taxon>Ecdysozoa</taxon>
        <taxon>Arthropoda</taxon>
        <taxon>Hexapoda</taxon>
        <taxon>Insecta</taxon>
        <taxon>Pterygota</taxon>
        <taxon>Neoptera</taxon>
        <taxon>Polyneoptera</taxon>
        <taxon>Phasmatodea</taxon>
        <taxon>Verophasmatodea</taxon>
        <taxon>Anareolatae</taxon>
        <taxon>Phasmatidae</taxon>
        <taxon>Eurycanthinae</taxon>
        <taxon>Dryococelus</taxon>
    </lineage>
</organism>
<dbReference type="Pfam" id="PF17919">
    <property type="entry name" value="RT_RNaseH_2"/>
    <property type="match status" value="1"/>
</dbReference>
<keyword evidence="2" id="KW-0862">Zinc</keyword>
<dbReference type="InterPro" id="IPR001878">
    <property type="entry name" value="Znf_CCHC"/>
</dbReference>
<sequence>MVRRLVTESEEIKFSEVVKTVMYMDAVAKSTVLMSGEVNEISKTACFGQLAIEAVQYVGASRGHRQHPPQRGRFTCQPYREMASQNGALTSKKQDPQNTCSCGVRHQSGSCPARRWICYNCGRLGHIAKACAIASQDLYRKARGKCLNPIPRAFKGCKWHGVAGKQRSAVSVTDEVSGSFHKLTLLVARDLSAPALLGRDWLSVLCPGWQYHLLANSPVFSMHVVGPSGVVFCRLDLTQAYLQLEVEEPYRELMTINTINGQFIPMCPYLLEPLHNLLCKDVPWIWTSECELAFNKSKTVLSEKALLVVFDPTKEIVLRIDSSGYGVGTVLSHVIDGIEFPITFESAMLTTAQRNYIQLDKEALAKGQHIPQADAMSCLPSTAPVGVKKECTFLYHTTPLVSPDEVAQETKKDQVLRKVMKVCENGWSHHCSNKILETFFTIQHQLFIRDGVLWNGNRAVIPQSLQAKVLSILHYGHSVVVLCQQMQNACNNGFHRNWPAPQEPWKRIHLDLFHFNSVEYLILCDAYSEWVEVFARFAFPHTILCDHGPPFYVRDLTQFCRLRPIKLMFTSPYHPSSNGFAEISVQTFKKLLTRSSSHPSSTVSLSQRLNDCLLTYRSTLSSVPGLSLMASLFSHAPCIPLSMLIPKEEDRRSNPTTRCLSNYKIKQKVRVNLQKSKTLAKWVAGRIIQQLGKVIYIKSNYPNEPDTNENFSMLRPLQQPCQTELEIADRHNGQNSEREEEVEGLRGFPHDEDEINHRVS</sequence>
<proteinExistence type="predicted"/>
<evidence type="ECO:0000313" key="7">
    <source>
        <dbReference type="Proteomes" id="UP001159363"/>
    </source>
</evidence>
<accession>A0ABQ9HQM8</accession>
<keyword evidence="7" id="KW-1185">Reference proteome</keyword>
<dbReference type="PANTHER" id="PTHR37984:SF5">
    <property type="entry name" value="PROTEIN NYNRIN-LIKE"/>
    <property type="match status" value="1"/>
</dbReference>
<gene>
    <name evidence="6" type="ORF">PR048_012748</name>
</gene>
<keyword evidence="1" id="KW-0511">Multifunctional enzyme</keyword>
<evidence type="ECO:0000313" key="6">
    <source>
        <dbReference type="EMBL" id="KAJ8886537.1"/>
    </source>
</evidence>
<dbReference type="PROSITE" id="PS50158">
    <property type="entry name" value="ZF_CCHC"/>
    <property type="match status" value="1"/>
</dbReference>
<comment type="caution">
    <text evidence="6">The sequence shown here is derived from an EMBL/GenBank/DDBJ whole genome shotgun (WGS) entry which is preliminary data.</text>
</comment>
<evidence type="ECO:0000259" key="4">
    <source>
        <dbReference type="PROSITE" id="PS50158"/>
    </source>
</evidence>
<dbReference type="PANTHER" id="PTHR37984">
    <property type="entry name" value="PROTEIN CBG26694"/>
    <property type="match status" value="1"/>
</dbReference>
<evidence type="ECO:0000256" key="2">
    <source>
        <dbReference type="PROSITE-ProRule" id="PRU00047"/>
    </source>
</evidence>